<proteinExistence type="predicted"/>
<keyword evidence="9 10" id="KW-0472">Membrane</keyword>
<dbReference type="Proteomes" id="UP000075604">
    <property type="component" value="Unassembled WGS sequence"/>
</dbReference>
<dbReference type="NCBIfam" id="TIGR00933">
    <property type="entry name" value="2a38"/>
    <property type="match status" value="1"/>
</dbReference>
<dbReference type="GO" id="GO:0005886">
    <property type="term" value="C:plasma membrane"/>
    <property type="evidence" value="ECO:0007669"/>
    <property type="project" value="UniProtKB-SubCell"/>
</dbReference>
<feature type="transmembrane region" description="Helical" evidence="10">
    <location>
        <begin position="219"/>
        <end position="243"/>
    </location>
</feature>
<evidence type="ECO:0000313" key="11">
    <source>
        <dbReference type="EMBL" id="KYF52214.1"/>
    </source>
</evidence>
<dbReference type="Pfam" id="PF02386">
    <property type="entry name" value="TrkH"/>
    <property type="match status" value="1"/>
</dbReference>
<dbReference type="PANTHER" id="PTHR32024:SF1">
    <property type="entry name" value="KTR SYSTEM POTASSIUM UPTAKE PROTEIN B"/>
    <property type="match status" value="1"/>
</dbReference>
<evidence type="ECO:0000256" key="3">
    <source>
        <dbReference type="ARBA" id="ARBA00022475"/>
    </source>
</evidence>
<evidence type="ECO:0000256" key="1">
    <source>
        <dbReference type="ARBA" id="ARBA00004651"/>
    </source>
</evidence>
<feature type="transmembrane region" description="Helical" evidence="10">
    <location>
        <begin position="34"/>
        <end position="56"/>
    </location>
</feature>
<feature type="transmembrane region" description="Helical" evidence="10">
    <location>
        <begin position="106"/>
        <end position="124"/>
    </location>
</feature>
<evidence type="ECO:0000256" key="9">
    <source>
        <dbReference type="ARBA" id="ARBA00023136"/>
    </source>
</evidence>
<feature type="transmembrane region" description="Helical" evidence="10">
    <location>
        <begin position="68"/>
        <end position="86"/>
    </location>
</feature>
<keyword evidence="8" id="KW-0406">Ion transport</keyword>
<evidence type="ECO:0000256" key="5">
    <source>
        <dbReference type="ARBA" id="ARBA00022692"/>
    </source>
</evidence>
<evidence type="ECO:0000256" key="8">
    <source>
        <dbReference type="ARBA" id="ARBA00023065"/>
    </source>
</evidence>
<keyword evidence="5 10" id="KW-0812">Transmembrane</keyword>
<accession>A0A150P932</accession>
<evidence type="ECO:0000313" key="12">
    <source>
        <dbReference type="Proteomes" id="UP000075604"/>
    </source>
</evidence>
<keyword evidence="6" id="KW-0630">Potassium</keyword>
<evidence type="ECO:0000256" key="6">
    <source>
        <dbReference type="ARBA" id="ARBA00022958"/>
    </source>
</evidence>
<gene>
    <name evidence="11" type="ORF">BE04_22535</name>
</gene>
<dbReference type="InterPro" id="IPR003445">
    <property type="entry name" value="Cat_transpt"/>
</dbReference>
<evidence type="ECO:0000256" key="4">
    <source>
        <dbReference type="ARBA" id="ARBA00022538"/>
    </source>
</evidence>
<evidence type="ECO:0000256" key="7">
    <source>
        <dbReference type="ARBA" id="ARBA00022989"/>
    </source>
</evidence>
<reference evidence="11 12" key="1">
    <citation type="submission" date="2014-02" db="EMBL/GenBank/DDBJ databases">
        <title>The small core and large imbalanced accessory genome model reveals a collaborative survival strategy of Sorangium cellulosum strains in nature.</title>
        <authorList>
            <person name="Han K."/>
            <person name="Peng R."/>
            <person name="Blom J."/>
            <person name="Li Y.-Z."/>
        </authorList>
    </citation>
    <scope>NUCLEOTIDE SEQUENCE [LARGE SCALE GENOMIC DNA]</scope>
    <source>
        <strain evidence="11 12">So0157-18</strain>
    </source>
</reference>
<feature type="non-terminal residue" evidence="11">
    <location>
        <position position="1"/>
    </location>
</feature>
<keyword evidence="3" id="KW-1003">Cell membrane</keyword>
<feature type="transmembrane region" description="Helical" evidence="10">
    <location>
        <begin position="514"/>
        <end position="535"/>
    </location>
</feature>
<dbReference type="EMBL" id="JELX01003443">
    <property type="protein sequence ID" value="KYF52214.1"/>
    <property type="molecule type" value="Genomic_DNA"/>
</dbReference>
<protein>
    <submittedName>
        <fullName evidence="11">TrkH family potassium uptake protein</fullName>
    </submittedName>
</protein>
<evidence type="ECO:0000256" key="2">
    <source>
        <dbReference type="ARBA" id="ARBA00022448"/>
    </source>
</evidence>
<keyword evidence="4" id="KW-0633">Potassium transport</keyword>
<keyword evidence="7 10" id="KW-1133">Transmembrane helix</keyword>
<comment type="caution">
    <text evidence="11">The sequence shown here is derived from an EMBL/GenBank/DDBJ whole genome shotgun (WGS) entry which is preliminary data.</text>
</comment>
<dbReference type="InterPro" id="IPR004772">
    <property type="entry name" value="TrkH"/>
</dbReference>
<name>A0A150P932_SORCE</name>
<sequence length="553" mass="58378">ETLLVPAWVAAVVSLERLRRALAGARLQARKPRLALFLLAFVLLLACLGEKWLLVLGQPAGDPGRRVVALYRTYTALAFFVALGGLLGRRPIERLLATAAEHPARLMVVSFGVATLLGSFLLTLPQSLRDIEHASFIDGLFMSASAVCVTGLAVHNVAETYTPFGQAVLLLLIQVGGLGLMVLSTFFAIVAGRKLRLRDAAVMAEMIDAESFAQLRRNVAAIVLFTLGIEAVGALALLFSFLPHPPIASGPVAGEPLSGPGDHLWAAVFHAVSAFCNAGFSLFREGLVPLVGSPAVSFVVAALVILGGLGFPVHDELLRRARLRLRGERPPRLSLHSRVVLITTAVLLVVGAAGFLSLEWRRSMGGLSWPVKVLASFFQSAMTRTAGFNTVDYGLMGPATWMLTCMLMFIGGAPGSTAGGVKVTTVAALFATVRAELRGDEAPSLLGRTLPAGTVRRALGVAFLMVVLVSGFLLVMLALEPYNPMGLALETVSAFATVGLSANITPSLSAPGKLVITVAMFIGRIGPLTVALALANQARARSYRLPEERVGIG</sequence>
<organism evidence="11 12">
    <name type="scientific">Sorangium cellulosum</name>
    <name type="common">Polyangium cellulosum</name>
    <dbReference type="NCBI Taxonomy" id="56"/>
    <lineage>
        <taxon>Bacteria</taxon>
        <taxon>Pseudomonadati</taxon>
        <taxon>Myxococcota</taxon>
        <taxon>Polyangia</taxon>
        <taxon>Polyangiales</taxon>
        <taxon>Polyangiaceae</taxon>
        <taxon>Sorangium</taxon>
    </lineage>
</organism>
<feature type="transmembrane region" description="Helical" evidence="10">
    <location>
        <begin position="458"/>
        <end position="479"/>
    </location>
</feature>
<dbReference type="AlphaFoldDB" id="A0A150P932"/>
<evidence type="ECO:0000256" key="10">
    <source>
        <dbReference type="SAM" id="Phobius"/>
    </source>
</evidence>
<feature type="transmembrane region" description="Helical" evidence="10">
    <location>
        <begin position="333"/>
        <end position="358"/>
    </location>
</feature>
<feature type="transmembrane region" description="Helical" evidence="10">
    <location>
        <begin position="136"/>
        <end position="155"/>
    </location>
</feature>
<feature type="transmembrane region" description="Helical" evidence="10">
    <location>
        <begin position="167"/>
        <end position="190"/>
    </location>
</feature>
<comment type="subcellular location">
    <subcellularLocation>
        <location evidence="1">Cell membrane</location>
        <topology evidence="1">Multi-pass membrane protein</topology>
    </subcellularLocation>
</comment>
<keyword evidence="2" id="KW-0813">Transport</keyword>
<dbReference type="GO" id="GO:0015379">
    <property type="term" value="F:potassium:chloride symporter activity"/>
    <property type="evidence" value="ECO:0007669"/>
    <property type="project" value="InterPro"/>
</dbReference>
<feature type="transmembrane region" description="Helical" evidence="10">
    <location>
        <begin position="295"/>
        <end position="313"/>
    </location>
</feature>
<dbReference type="PANTHER" id="PTHR32024">
    <property type="entry name" value="TRK SYSTEM POTASSIUM UPTAKE PROTEIN TRKG-RELATED"/>
    <property type="match status" value="1"/>
</dbReference>